<proteinExistence type="predicted"/>
<accession>A0A1G8P921</accession>
<evidence type="ECO:0000256" key="1">
    <source>
        <dbReference type="SAM" id="MobiDB-lite"/>
    </source>
</evidence>
<protein>
    <submittedName>
        <fullName evidence="2">Uncharacterized protein</fullName>
    </submittedName>
</protein>
<dbReference type="STRING" id="335973.SAMN04488693_1312"/>
<organism evidence="2 3">
    <name type="scientific">Arthrobacter subterraneus</name>
    <dbReference type="NCBI Taxonomy" id="335973"/>
    <lineage>
        <taxon>Bacteria</taxon>
        <taxon>Bacillati</taxon>
        <taxon>Actinomycetota</taxon>
        <taxon>Actinomycetes</taxon>
        <taxon>Micrococcales</taxon>
        <taxon>Micrococcaceae</taxon>
        <taxon>Arthrobacter</taxon>
    </lineage>
</organism>
<sequence>MRLRLIVVGRGFFALSEEAPYAASTPNGIAASQATHASYGRRATHSSLLPPKQ</sequence>
<reference evidence="2 3" key="1">
    <citation type="submission" date="2016-10" db="EMBL/GenBank/DDBJ databases">
        <authorList>
            <person name="de Groot N.N."/>
        </authorList>
    </citation>
    <scope>NUCLEOTIDE SEQUENCE [LARGE SCALE GENOMIC DNA]</scope>
    <source>
        <strain evidence="2 3">NP_1H</strain>
    </source>
</reference>
<evidence type="ECO:0000313" key="3">
    <source>
        <dbReference type="Proteomes" id="UP000199258"/>
    </source>
</evidence>
<name>A0A1G8P921_9MICC</name>
<evidence type="ECO:0000313" key="2">
    <source>
        <dbReference type="EMBL" id="SDI89031.1"/>
    </source>
</evidence>
<keyword evidence="3" id="KW-1185">Reference proteome</keyword>
<feature type="region of interest" description="Disordered" evidence="1">
    <location>
        <begin position="33"/>
        <end position="53"/>
    </location>
</feature>
<dbReference type="Proteomes" id="UP000199258">
    <property type="component" value="Unassembled WGS sequence"/>
</dbReference>
<dbReference type="EMBL" id="FNDT01000031">
    <property type="protein sequence ID" value="SDI89031.1"/>
    <property type="molecule type" value="Genomic_DNA"/>
</dbReference>
<dbReference type="AlphaFoldDB" id="A0A1G8P921"/>
<gene>
    <name evidence="2" type="ORF">SAMN04488693_1312</name>
</gene>